<gene>
    <name evidence="2" type="ORF">BET10_18430</name>
</gene>
<comment type="caution">
    <text evidence="2">The sequence shown here is derived from an EMBL/GenBank/DDBJ whole genome shotgun (WGS) entry which is preliminary data.</text>
</comment>
<sequence>MKKKILTSALLLGSALFGQQAFATDYKYAQCKDNEYSGHNARCLWNTIDGRDPLPPNTVRFDKGTENGANVYVCRDRGDLVGKYVNGTCYVPSNGREYPQPEGTFDILEVHPSYIQWEQVNTRVDLEGNIFHPGKYLIKSGRDSGYPMYVCGVKDAHGNYMTGKLVNGHCWYAAGGREYNYSLASGHVYVLWYTGPM</sequence>
<dbReference type="RefSeq" id="WP_070986710.1">
    <property type="nucleotide sequence ID" value="NZ_MKJU01000030.1"/>
</dbReference>
<dbReference type="EMBL" id="MKJU01000030">
    <property type="protein sequence ID" value="OHU88798.1"/>
    <property type="molecule type" value="Genomic_DNA"/>
</dbReference>
<evidence type="ECO:0000256" key="1">
    <source>
        <dbReference type="SAM" id="SignalP"/>
    </source>
</evidence>
<organism evidence="2 3">
    <name type="scientific">Pseudoalteromonas amylolytica</name>
    <dbReference type="NCBI Taxonomy" id="1859457"/>
    <lineage>
        <taxon>Bacteria</taxon>
        <taxon>Pseudomonadati</taxon>
        <taxon>Pseudomonadota</taxon>
        <taxon>Gammaproteobacteria</taxon>
        <taxon>Alteromonadales</taxon>
        <taxon>Pseudoalteromonadaceae</taxon>
        <taxon>Pseudoalteromonas</taxon>
    </lineage>
</organism>
<feature type="chain" id="PRO_5010174696" evidence="1">
    <location>
        <begin position="24"/>
        <end position="197"/>
    </location>
</feature>
<feature type="signal peptide" evidence="1">
    <location>
        <begin position="1"/>
        <end position="23"/>
    </location>
</feature>
<reference evidence="2 3" key="1">
    <citation type="submission" date="2016-09" db="EMBL/GenBank/DDBJ databases">
        <title>Pseudoalteromonas amylolytica sp. nov., isolated from the surface seawater.</title>
        <authorList>
            <person name="Wu Y.-H."/>
            <person name="Cheng H."/>
            <person name="Jin X.-B."/>
            <person name="Wang C.-S."/>
            <person name="Xu X.-W."/>
        </authorList>
    </citation>
    <scope>NUCLEOTIDE SEQUENCE [LARGE SCALE GENOMIC DNA]</scope>
    <source>
        <strain evidence="2 3">JW1</strain>
    </source>
</reference>
<dbReference type="Proteomes" id="UP000179786">
    <property type="component" value="Unassembled WGS sequence"/>
</dbReference>
<protein>
    <submittedName>
        <fullName evidence="2">Uncharacterized protein</fullName>
    </submittedName>
</protein>
<keyword evidence="3" id="KW-1185">Reference proteome</keyword>
<dbReference type="AlphaFoldDB" id="A0A1S1MV13"/>
<evidence type="ECO:0000313" key="2">
    <source>
        <dbReference type="EMBL" id="OHU88798.1"/>
    </source>
</evidence>
<name>A0A1S1MV13_9GAMM</name>
<accession>A0A1S1MV13</accession>
<dbReference type="OrthoDB" id="6285884at2"/>
<proteinExistence type="predicted"/>
<keyword evidence="1" id="KW-0732">Signal</keyword>
<evidence type="ECO:0000313" key="3">
    <source>
        <dbReference type="Proteomes" id="UP000179786"/>
    </source>
</evidence>